<dbReference type="PANTHER" id="PTHR30221">
    <property type="entry name" value="SMALL-CONDUCTANCE MECHANOSENSITIVE CHANNEL"/>
    <property type="match status" value="1"/>
</dbReference>
<evidence type="ECO:0000256" key="5">
    <source>
        <dbReference type="ARBA" id="ARBA00022989"/>
    </source>
</evidence>
<feature type="domain" description="Mechanosensitive ion channel MscS" evidence="8">
    <location>
        <begin position="107"/>
        <end position="172"/>
    </location>
</feature>
<dbReference type="InterPro" id="IPR011066">
    <property type="entry name" value="MscS_channel_C_sf"/>
</dbReference>
<dbReference type="PANTHER" id="PTHR30221:SF1">
    <property type="entry name" value="SMALL-CONDUCTANCE MECHANOSENSITIVE CHANNEL"/>
    <property type="match status" value="1"/>
</dbReference>
<keyword evidence="4 7" id="KW-0812">Transmembrane</keyword>
<evidence type="ECO:0000256" key="2">
    <source>
        <dbReference type="ARBA" id="ARBA00008017"/>
    </source>
</evidence>
<dbReference type="RefSeq" id="WP_156683414.1">
    <property type="nucleotide sequence ID" value="NZ_CABWIB010000001.1"/>
</dbReference>
<protein>
    <submittedName>
        <fullName evidence="10">Mechanosensitive ion channel protein MscS</fullName>
    </submittedName>
</protein>
<feature type="domain" description="Mechanosensitive ion channel MscS C-terminal" evidence="9">
    <location>
        <begin position="180"/>
        <end position="261"/>
    </location>
</feature>
<dbReference type="Proteomes" id="UP000419017">
    <property type="component" value="Unassembled WGS sequence"/>
</dbReference>
<dbReference type="InterPro" id="IPR023408">
    <property type="entry name" value="MscS_beta-dom_sf"/>
</dbReference>
<evidence type="ECO:0000256" key="7">
    <source>
        <dbReference type="SAM" id="Phobius"/>
    </source>
</evidence>
<evidence type="ECO:0000313" key="10">
    <source>
        <dbReference type="EMBL" id="VWL85417.1"/>
    </source>
</evidence>
<gene>
    <name evidence="10" type="ORF">OMES3154_00702</name>
</gene>
<organism evidence="10 11">
    <name type="scientific">Oceanivirga miroungae</name>
    <dbReference type="NCBI Taxonomy" id="1130046"/>
    <lineage>
        <taxon>Bacteria</taxon>
        <taxon>Fusobacteriati</taxon>
        <taxon>Fusobacteriota</taxon>
        <taxon>Fusobacteriia</taxon>
        <taxon>Fusobacteriales</taxon>
        <taxon>Leptotrichiaceae</taxon>
        <taxon>Oceanivirga</taxon>
    </lineage>
</organism>
<dbReference type="SUPFAM" id="SSF82689">
    <property type="entry name" value="Mechanosensitive channel protein MscS (YggB), C-terminal domain"/>
    <property type="match status" value="1"/>
</dbReference>
<proteinExistence type="inferred from homology"/>
<dbReference type="Gene3D" id="1.10.287.1260">
    <property type="match status" value="1"/>
</dbReference>
<comment type="similarity">
    <text evidence="2">Belongs to the MscS (TC 1.A.23) family.</text>
</comment>
<evidence type="ECO:0000256" key="1">
    <source>
        <dbReference type="ARBA" id="ARBA00004651"/>
    </source>
</evidence>
<feature type="transmembrane region" description="Helical" evidence="7">
    <location>
        <begin position="74"/>
        <end position="104"/>
    </location>
</feature>
<feature type="transmembrane region" description="Helical" evidence="7">
    <location>
        <begin position="12"/>
        <end position="33"/>
    </location>
</feature>
<dbReference type="AlphaFoldDB" id="A0A6I8M7I5"/>
<accession>A0A6I8M7I5</accession>
<name>A0A6I8M7I5_9FUSO</name>
<dbReference type="Gene3D" id="3.30.70.100">
    <property type="match status" value="1"/>
</dbReference>
<keyword evidence="3" id="KW-1003">Cell membrane</keyword>
<evidence type="ECO:0000259" key="9">
    <source>
        <dbReference type="Pfam" id="PF21082"/>
    </source>
</evidence>
<dbReference type="GO" id="GO:0005886">
    <property type="term" value="C:plasma membrane"/>
    <property type="evidence" value="ECO:0007669"/>
    <property type="project" value="UniProtKB-SubCell"/>
</dbReference>
<keyword evidence="5 7" id="KW-1133">Transmembrane helix</keyword>
<dbReference type="InterPro" id="IPR010920">
    <property type="entry name" value="LSM_dom_sf"/>
</dbReference>
<keyword evidence="6 7" id="KW-0472">Membrane</keyword>
<evidence type="ECO:0000313" key="11">
    <source>
        <dbReference type="Proteomes" id="UP000419017"/>
    </source>
</evidence>
<dbReference type="EMBL" id="CABWIB010000001">
    <property type="protein sequence ID" value="VWL85417.1"/>
    <property type="molecule type" value="Genomic_DNA"/>
</dbReference>
<dbReference type="InterPro" id="IPR049278">
    <property type="entry name" value="MS_channel_C"/>
</dbReference>
<dbReference type="InterPro" id="IPR045275">
    <property type="entry name" value="MscS_archaea/bacteria_type"/>
</dbReference>
<evidence type="ECO:0000256" key="4">
    <source>
        <dbReference type="ARBA" id="ARBA00022692"/>
    </source>
</evidence>
<evidence type="ECO:0000256" key="6">
    <source>
        <dbReference type="ARBA" id="ARBA00023136"/>
    </source>
</evidence>
<keyword evidence="11" id="KW-1185">Reference proteome</keyword>
<comment type="subcellular location">
    <subcellularLocation>
        <location evidence="1">Cell membrane</location>
        <topology evidence="1">Multi-pass membrane protein</topology>
    </subcellularLocation>
</comment>
<sequence length="284" mass="32570">MDSITNIFNDNLILFLKYNKFAIVFLIILIFTYTRTKRFLVRFSEKLLKTTFEKKPTLAGFINSIIKILPDLMIIYLIFNILGITLMQASIIIASVSAFVGFAFQGVLENFFGGMIILSFQPFLVGDVIEYSGNFGEVKKIELYYTTITTFNNEVVLIPNGLLIANRVKNLNVYDQRRLDLRVGVSYDANIEHVKETINKIVHKRKDLFDFSMPNKIGLGNIGASSLEFEIKMFVTPGNYLLARFYILESVKTEFDKENIGLPYDIIDLQINKSYNKLDISEVK</sequence>
<dbReference type="InterPro" id="IPR006685">
    <property type="entry name" value="MscS_channel_2nd"/>
</dbReference>
<dbReference type="SUPFAM" id="SSF50182">
    <property type="entry name" value="Sm-like ribonucleoproteins"/>
    <property type="match status" value="1"/>
</dbReference>
<evidence type="ECO:0000259" key="8">
    <source>
        <dbReference type="Pfam" id="PF00924"/>
    </source>
</evidence>
<dbReference type="Pfam" id="PF00924">
    <property type="entry name" value="MS_channel_2nd"/>
    <property type="match status" value="1"/>
</dbReference>
<dbReference type="Gene3D" id="2.30.30.60">
    <property type="match status" value="1"/>
</dbReference>
<evidence type="ECO:0000256" key="3">
    <source>
        <dbReference type="ARBA" id="ARBA00022475"/>
    </source>
</evidence>
<dbReference type="Pfam" id="PF21082">
    <property type="entry name" value="MS_channel_3rd"/>
    <property type="match status" value="1"/>
</dbReference>
<dbReference type="GO" id="GO:0008381">
    <property type="term" value="F:mechanosensitive monoatomic ion channel activity"/>
    <property type="evidence" value="ECO:0007669"/>
    <property type="project" value="InterPro"/>
</dbReference>
<reference evidence="10 11" key="1">
    <citation type="submission" date="2019-10" db="EMBL/GenBank/DDBJ databases">
        <authorList>
            <person name="Blom J."/>
        </authorList>
    </citation>
    <scope>NUCLEOTIDE SEQUENCE [LARGE SCALE GENOMIC DNA]</scope>
    <source>
        <strain evidence="10 11">ES3154-GLU</strain>
    </source>
</reference>